<dbReference type="PANTHER" id="PTHR20905">
    <property type="entry name" value="N-ACETYLTRANSFERASE-RELATED"/>
    <property type="match status" value="1"/>
</dbReference>
<dbReference type="CDD" id="cd04301">
    <property type="entry name" value="NAT_SF"/>
    <property type="match status" value="1"/>
</dbReference>
<dbReference type="KEGG" id="dpx:DAPPUDRAFT_255543"/>
<dbReference type="InterPro" id="IPR000182">
    <property type="entry name" value="GNAT_dom"/>
</dbReference>
<dbReference type="Proteomes" id="UP000000305">
    <property type="component" value="Unassembled WGS sequence"/>
</dbReference>
<sequence>MESVETTSRRLQDVADVTTDPRTEWPAALISSSLTFEKESVQCWEDWDEPNLHEELELATVRQEEKVKVAEFLLAHFFPEVPIGKVVDMDVDLEVRPWVFDFIHLVLAAPSTSIQFRHRASGRIVAVAINAVENDDDQEHPPSPDLAEFVHPDRHPKMHMNLKFLEELSAVPDDWAPANNKMFNIFMLAVDPHYGQRGLASKLVRLSIQLAASLGIKTVVSQAVNHYAIKTLKKCGFHTLKQLPYGQFVYLGDTPLANNGVHQGAEFLFLEI</sequence>
<evidence type="ECO:0000259" key="1">
    <source>
        <dbReference type="PROSITE" id="PS51186"/>
    </source>
</evidence>
<gene>
    <name evidence="2" type="ORF">DAPPUDRAFT_255543</name>
</gene>
<dbReference type="PROSITE" id="PS51186">
    <property type="entry name" value="GNAT"/>
    <property type="match status" value="1"/>
</dbReference>
<dbReference type="InParanoid" id="E9H9G2"/>
<proteinExistence type="predicted"/>
<keyword evidence="3" id="KW-1185">Reference proteome</keyword>
<dbReference type="HOGENOM" id="CLU_1099457_0_0_1"/>
<accession>E9H9G2</accession>
<dbReference type="PANTHER" id="PTHR20905:SF1">
    <property type="entry name" value="AT07410P-RELATED"/>
    <property type="match status" value="1"/>
</dbReference>
<feature type="domain" description="N-acetyltransferase" evidence="1">
    <location>
        <begin position="114"/>
        <end position="256"/>
    </location>
</feature>
<dbReference type="InterPro" id="IPR016181">
    <property type="entry name" value="Acyl_CoA_acyltransferase"/>
</dbReference>
<dbReference type="EMBL" id="GL732608">
    <property type="protein sequence ID" value="EFX71659.1"/>
    <property type="molecule type" value="Genomic_DNA"/>
</dbReference>
<name>E9H9G2_DAPPU</name>
<dbReference type="SUPFAM" id="SSF55729">
    <property type="entry name" value="Acyl-CoA N-acyltransferases (Nat)"/>
    <property type="match status" value="1"/>
</dbReference>
<dbReference type="OrthoDB" id="6351216at2759"/>
<dbReference type="FunFam" id="3.40.630.30:FF:000181">
    <property type="entry name" value="Acetyltransferase"/>
    <property type="match status" value="1"/>
</dbReference>
<protein>
    <recommendedName>
        <fullName evidence="1">N-acetyltransferase domain-containing protein</fullName>
    </recommendedName>
</protein>
<dbReference type="Gene3D" id="3.40.630.30">
    <property type="match status" value="1"/>
</dbReference>
<reference evidence="2 3" key="1">
    <citation type="journal article" date="2011" name="Science">
        <title>The ecoresponsive genome of Daphnia pulex.</title>
        <authorList>
            <person name="Colbourne J.K."/>
            <person name="Pfrender M.E."/>
            <person name="Gilbert D."/>
            <person name="Thomas W.K."/>
            <person name="Tucker A."/>
            <person name="Oakley T.H."/>
            <person name="Tokishita S."/>
            <person name="Aerts A."/>
            <person name="Arnold G.J."/>
            <person name="Basu M.K."/>
            <person name="Bauer D.J."/>
            <person name="Caceres C.E."/>
            <person name="Carmel L."/>
            <person name="Casola C."/>
            <person name="Choi J.H."/>
            <person name="Detter J.C."/>
            <person name="Dong Q."/>
            <person name="Dusheyko S."/>
            <person name="Eads B.D."/>
            <person name="Frohlich T."/>
            <person name="Geiler-Samerotte K.A."/>
            <person name="Gerlach D."/>
            <person name="Hatcher P."/>
            <person name="Jogdeo S."/>
            <person name="Krijgsveld J."/>
            <person name="Kriventseva E.V."/>
            <person name="Kultz D."/>
            <person name="Laforsch C."/>
            <person name="Lindquist E."/>
            <person name="Lopez J."/>
            <person name="Manak J.R."/>
            <person name="Muller J."/>
            <person name="Pangilinan J."/>
            <person name="Patwardhan R.P."/>
            <person name="Pitluck S."/>
            <person name="Pritham E.J."/>
            <person name="Rechtsteiner A."/>
            <person name="Rho M."/>
            <person name="Rogozin I.B."/>
            <person name="Sakarya O."/>
            <person name="Salamov A."/>
            <person name="Schaack S."/>
            <person name="Shapiro H."/>
            <person name="Shiga Y."/>
            <person name="Skalitzky C."/>
            <person name="Smith Z."/>
            <person name="Souvorov A."/>
            <person name="Sung W."/>
            <person name="Tang Z."/>
            <person name="Tsuchiya D."/>
            <person name="Tu H."/>
            <person name="Vos H."/>
            <person name="Wang M."/>
            <person name="Wolf Y.I."/>
            <person name="Yamagata H."/>
            <person name="Yamada T."/>
            <person name="Ye Y."/>
            <person name="Shaw J.R."/>
            <person name="Andrews J."/>
            <person name="Crease T.J."/>
            <person name="Tang H."/>
            <person name="Lucas S.M."/>
            <person name="Robertson H.M."/>
            <person name="Bork P."/>
            <person name="Koonin E.V."/>
            <person name="Zdobnov E.M."/>
            <person name="Grigoriev I.V."/>
            <person name="Lynch M."/>
            <person name="Boore J.L."/>
        </authorList>
    </citation>
    <scope>NUCLEOTIDE SEQUENCE [LARGE SCALE GENOMIC DNA]</scope>
</reference>
<organism evidence="2 3">
    <name type="scientific">Daphnia pulex</name>
    <name type="common">Water flea</name>
    <dbReference type="NCBI Taxonomy" id="6669"/>
    <lineage>
        <taxon>Eukaryota</taxon>
        <taxon>Metazoa</taxon>
        <taxon>Ecdysozoa</taxon>
        <taxon>Arthropoda</taxon>
        <taxon>Crustacea</taxon>
        <taxon>Branchiopoda</taxon>
        <taxon>Diplostraca</taxon>
        <taxon>Cladocera</taxon>
        <taxon>Anomopoda</taxon>
        <taxon>Daphniidae</taxon>
        <taxon>Daphnia</taxon>
    </lineage>
</organism>
<dbReference type="AlphaFoldDB" id="E9H9G2"/>
<evidence type="ECO:0000313" key="3">
    <source>
        <dbReference type="Proteomes" id="UP000000305"/>
    </source>
</evidence>
<dbReference type="GO" id="GO:0008080">
    <property type="term" value="F:N-acetyltransferase activity"/>
    <property type="evidence" value="ECO:0000318"/>
    <property type="project" value="GO_Central"/>
</dbReference>
<evidence type="ECO:0000313" key="2">
    <source>
        <dbReference type="EMBL" id="EFX71659.1"/>
    </source>
</evidence>
<dbReference type="Pfam" id="PF00583">
    <property type="entry name" value="Acetyltransf_1"/>
    <property type="match status" value="1"/>
</dbReference>
<dbReference type="FunCoup" id="E9H9G2">
    <property type="interactions" value="22"/>
</dbReference>
<dbReference type="PhylomeDB" id="E9H9G2"/>